<reference evidence="3 4" key="1">
    <citation type="submission" date="2019-03" db="EMBL/GenBank/DDBJ databases">
        <title>The complete genome sequence of Swingsia samuiensis NBRC107927(T).</title>
        <authorList>
            <person name="Chua K.-O."/>
            <person name="Chan K.-G."/>
            <person name="See-Too W.-S."/>
        </authorList>
    </citation>
    <scope>NUCLEOTIDE SEQUENCE [LARGE SCALE GENOMIC DNA]</scope>
    <source>
        <strain evidence="3 4">AH83</strain>
    </source>
</reference>
<dbReference type="OrthoDB" id="7365642at2"/>
<dbReference type="EMBL" id="CP038141">
    <property type="protein sequence ID" value="QDH17625.1"/>
    <property type="molecule type" value="Genomic_DNA"/>
</dbReference>
<keyword evidence="2" id="KW-1133">Transmembrane helix</keyword>
<dbReference type="RefSeq" id="WP_141461753.1">
    <property type="nucleotide sequence ID" value="NZ_CP038141.1"/>
</dbReference>
<feature type="transmembrane region" description="Helical" evidence="2">
    <location>
        <begin position="37"/>
        <end position="67"/>
    </location>
</feature>
<dbReference type="AlphaFoldDB" id="A0A4Y6UNJ2"/>
<dbReference type="Proteomes" id="UP000316313">
    <property type="component" value="Chromosome"/>
</dbReference>
<name>A0A4Y6UNJ2_9PROT</name>
<keyword evidence="2" id="KW-0812">Transmembrane</keyword>
<dbReference type="KEGG" id="ssam:E3D00_08685"/>
<evidence type="ECO:0000256" key="2">
    <source>
        <dbReference type="SAM" id="Phobius"/>
    </source>
</evidence>
<keyword evidence="1" id="KW-0175">Coiled coil</keyword>
<keyword evidence="2" id="KW-0472">Membrane</keyword>
<keyword evidence="4" id="KW-1185">Reference proteome</keyword>
<evidence type="ECO:0000313" key="3">
    <source>
        <dbReference type="EMBL" id="QDH17625.1"/>
    </source>
</evidence>
<evidence type="ECO:0000313" key="4">
    <source>
        <dbReference type="Proteomes" id="UP000316313"/>
    </source>
</evidence>
<evidence type="ECO:0000256" key="1">
    <source>
        <dbReference type="SAM" id="Coils"/>
    </source>
</evidence>
<accession>A0A4Y6UNJ2</accession>
<sequence length="240" mass="25989">MDMELGNALTKSITSIPVIKRAFNDDENDTIGVALDVVAVGLSIGVITAASGWLAIVATIGAAILLLTDGGAWALEVSGDEEDAETFKQRTALLRWTAILASIPDAALGIYKIAQDVPEIINASQTATKSAQNVMKRAEQNATRAQQESYSAPNSAARARSAEYAKKYAELAERAHQRAINESQALQRELKKLALHEVTPRLTVPPSLYLMSKDELNPENHDIIARNLHRLGFHIGSVHK</sequence>
<gene>
    <name evidence="3" type="ORF">E3D00_08685</name>
</gene>
<feature type="coiled-coil region" evidence="1">
    <location>
        <begin position="128"/>
        <end position="196"/>
    </location>
</feature>
<protein>
    <submittedName>
        <fullName evidence="3">Uncharacterized protein</fullName>
    </submittedName>
</protein>
<proteinExistence type="predicted"/>
<organism evidence="3 4">
    <name type="scientific">Swingsia samuiensis</name>
    <dbReference type="NCBI Taxonomy" id="1293412"/>
    <lineage>
        <taxon>Bacteria</taxon>
        <taxon>Pseudomonadati</taxon>
        <taxon>Pseudomonadota</taxon>
        <taxon>Alphaproteobacteria</taxon>
        <taxon>Acetobacterales</taxon>
        <taxon>Acetobacteraceae</taxon>
        <taxon>Swingsia</taxon>
    </lineage>
</organism>